<dbReference type="AlphaFoldDB" id="A0A7W4J5D2"/>
<evidence type="ECO:0008006" key="4">
    <source>
        <dbReference type="Google" id="ProtNLM"/>
    </source>
</evidence>
<sequence>MRFPLLPVLGVLCALGLSALPRPAPASGAMPVVPVVQGHYLVGCGGCHGVQGRSGRSVVPDLAGQVGYFLCTPQGRDYLVRLPNVAFADLSSQDLADMVNFVVFTLGRDSVPAGATPYTAAEIARLRADPLRLADLHGYRDRVVRGVIGACPRARELHDYDTAQAGREAGRDAP</sequence>
<reference evidence="2 3" key="1">
    <citation type="submission" date="2020-04" db="EMBL/GenBank/DDBJ databases">
        <title>Description of novel Gluconacetobacter.</title>
        <authorList>
            <person name="Sombolestani A."/>
        </authorList>
    </citation>
    <scope>NUCLEOTIDE SEQUENCE [LARGE SCALE GENOMIC DNA]</scope>
    <source>
        <strain evidence="2 3">LMG 21312</strain>
    </source>
</reference>
<dbReference type="InterPro" id="IPR036909">
    <property type="entry name" value="Cyt_c-like_dom_sf"/>
</dbReference>
<evidence type="ECO:0000313" key="3">
    <source>
        <dbReference type="Proteomes" id="UP000561066"/>
    </source>
</evidence>
<evidence type="ECO:0000256" key="1">
    <source>
        <dbReference type="SAM" id="SignalP"/>
    </source>
</evidence>
<dbReference type="Proteomes" id="UP000561066">
    <property type="component" value="Unassembled WGS sequence"/>
</dbReference>
<dbReference type="GO" id="GO:0009055">
    <property type="term" value="F:electron transfer activity"/>
    <property type="evidence" value="ECO:0007669"/>
    <property type="project" value="InterPro"/>
</dbReference>
<organism evidence="2 3">
    <name type="scientific">Gluconacetobacter johannae</name>
    <dbReference type="NCBI Taxonomy" id="112140"/>
    <lineage>
        <taxon>Bacteria</taxon>
        <taxon>Pseudomonadati</taxon>
        <taxon>Pseudomonadota</taxon>
        <taxon>Alphaproteobacteria</taxon>
        <taxon>Acetobacterales</taxon>
        <taxon>Acetobacteraceae</taxon>
        <taxon>Gluconacetobacter</taxon>
    </lineage>
</organism>
<accession>A0A7W4J5D2</accession>
<name>A0A7W4J5D2_9PROT</name>
<evidence type="ECO:0000313" key="2">
    <source>
        <dbReference type="EMBL" id="MBB2174967.1"/>
    </source>
</evidence>
<comment type="caution">
    <text evidence="2">The sequence shown here is derived from an EMBL/GenBank/DDBJ whole genome shotgun (WGS) entry which is preliminary data.</text>
</comment>
<dbReference type="SUPFAM" id="SSF46626">
    <property type="entry name" value="Cytochrome c"/>
    <property type="match status" value="1"/>
</dbReference>
<gene>
    <name evidence="2" type="ORF">HLH21_03380</name>
</gene>
<protein>
    <recommendedName>
        <fullName evidence="4">Cytochrome C</fullName>
    </recommendedName>
</protein>
<keyword evidence="3" id="KW-1185">Reference proteome</keyword>
<feature type="signal peptide" evidence="1">
    <location>
        <begin position="1"/>
        <end position="26"/>
    </location>
</feature>
<dbReference type="GO" id="GO:0020037">
    <property type="term" value="F:heme binding"/>
    <property type="evidence" value="ECO:0007669"/>
    <property type="project" value="InterPro"/>
</dbReference>
<dbReference type="RefSeq" id="WP_182941374.1">
    <property type="nucleotide sequence ID" value="NZ_JABEQH010000003.1"/>
</dbReference>
<feature type="chain" id="PRO_5031126997" description="Cytochrome C" evidence="1">
    <location>
        <begin position="27"/>
        <end position="174"/>
    </location>
</feature>
<dbReference type="EMBL" id="JABEQH010000003">
    <property type="protein sequence ID" value="MBB2174967.1"/>
    <property type="molecule type" value="Genomic_DNA"/>
</dbReference>
<keyword evidence="1" id="KW-0732">Signal</keyword>
<proteinExistence type="predicted"/>